<feature type="transmembrane region" description="Helical" evidence="2">
    <location>
        <begin position="250"/>
        <end position="271"/>
    </location>
</feature>
<evidence type="ECO:0000259" key="6">
    <source>
        <dbReference type="Pfam" id="PF07696"/>
    </source>
</evidence>
<keyword evidence="2" id="KW-1133">Transmembrane helix</keyword>
<keyword evidence="2" id="KW-0812">Transmembrane</keyword>
<feature type="chain" id="PRO_5046676426" evidence="3">
    <location>
        <begin position="25"/>
        <end position="675"/>
    </location>
</feature>
<keyword evidence="3" id="KW-0732">Signal</keyword>
<name>A0ABW5JMR3_9FLAO</name>
<feature type="domain" description="7TM-DISM receptor extracellular" evidence="5">
    <location>
        <begin position="188"/>
        <end position="401"/>
    </location>
</feature>
<proteinExistence type="predicted"/>
<evidence type="ECO:0000256" key="1">
    <source>
        <dbReference type="SAM" id="Coils"/>
    </source>
</evidence>
<dbReference type="Pfam" id="PF06580">
    <property type="entry name" value="His_kinase"/>
    <property type="match status" value="1"/>
</dbReference>
<evidence type="ECO:0000259" key="4">
    <source>
        <dbReference type="Pfam" id="PF06580"/>
    </source>
</evidence>
<feature type="transmembrane region" description="Helical" evidence="2">
    <location>
        <begin position="341"/>
        <end position="363"/>
    </location>
</feature>
<evidence type="ECO:0000313" key="7">
    <source>
        <dbReference type="EMBL" id="MFD2533469.1"/>
    </source>
</evidence>
<dbReference type="InterPro" id="IPR011622">
    <property type="entry name" value="7TMR_DISM_rcpt_extracell_dom2"/>
</dbReference>
<dbReference type="PANTHER" id="PTHR34220:SF7">
    <property type="entry name" value="SENSOR HISTIDINE KINASE YPDA"/>
    <property type="match status" value="1"/>
</dbReference>
<keyword evidence="7" id="KW-0808">Transferase</keyword>
<evidence type="ECO:0000259" key="5">
    <source>
        <dbReference type="Pfam" id="PF07695"/>
    </source>
</evidence>
<dbReference type="InterPro" id="IPR050640">
    <property type="entry name" value="Bact_2-comp_sensor_kinase"/>
</dbReference>
<evidence type="ECO:0000256" key="2">
    <source>
        <dbReference type="SAM" id="Phobius"/>
    </source>
</evidence>
<keyword evidence="7" id="KW-0418">Kinase</keyword>
<accession>A0ABW5JMR3</accession>
<dbReference type="InterPro" id="IPR036890">
    <property type="entry name" value="HATPase_C_sf"/>
</dbReference>
<dbReference type="PANTHER" id="PTHR34220">
    <property type="entry name" value="SENSOR HISTIDINE KINASE YPDA"/>
    <property type="match status" value="1"/>
</dbReference>
<feature type="domain" description="7TM-DISM receptor extracellular" evidence="6">
    <location>
        <begin position="65"/>
        <end position="152"/>
    </location>
</feature>
<dbReference type="Gene3D" id="2.60.40.2380">
    <property type="match status" value="1"/>
</dbReference>
<dbReference type="Pfam" id="PF07696">
    <property type="entry name" value="7TMR-DISMED2"/>
    <property type="match status" value="1"/>
</dbReference>
<feature type="coiled-coil region" evidence="1">
    <location>
        <begin position="433"/>
        <end position="460"/>
    </location>
</feature>
<reference evidence="8" key="1">
    <citation type="journal article" date="2019" name="Int. J. Syst. Evol. Microbiol.">
        <title>The Global Catalogue of Microorganisms (GCM) 10K type strain sequencing project: providing services to taxonomists for standard genome sequencing and annotation.</title>
        <authorList>
            <consortium name="The Broad Institute Genomics Platform"/>
            <consortium name="The Broad Institute Genome Sequencing Center for Infectious Disease"/>
            <person name="Wu L."/>
            <person name="Ma J."/>
        </authorList>
    </citation>
    <scope>NUCLEOTIDE SEQUENCE [LARGE SCALE GENOMIC DNA]</scope>
    <source>
        <strain evidence="8">KCTC 42903</strain>
    </source>
</reference>
<keyword evidence="2" id="KW-0472">Membrane</keyword>
<organism evidence="7 8">
    <name type="scientific">Gelatiniphilus marinus</name>
    <dbReference type="NCBI Taxonomy" id="1759464"/>
    <lineage>
        <taxon>Bacteria</taxon>
        <taxon>Pseudomonadati</taxon>
        <taxon>Bacteroidota</taxon>
        <taxon>Flavobacteriia</taxon>
        <taxon>Flavobacteriales</taxon>
        <taxon>Flavobacteriaceae</taxon>
        <taxon>Gelatiniphilus</taxon>
    </lineage>
</organism>
<gene>
    <name evidence="7" type="ORF">ACFSQS_00015</name>
</gene>
<protein>
    <submittedName>
        <fullName evidence="7">Histidine kinase</fullName>
    </submittedName>
</protein>
<feature type="signal peptide" evidence="3">
    <location>
        <begin position="1"/>
        <end position="24"/>
    </location>
</feature>
<feature type="transmembrane region" description="Helical" evidence="2">
    <location>
        <begin position="313"/>
        <end position="334"/>
    </location>
</feature>
<sequence>MKKAVIIGVFFILKCLAISAQINADTVATKLDLINHPEVKALKTNSNVTFKTILGTNNWKAYDSTFAVDRETAVWINFKLKNTSQDSLTTYLFYGSFYIDIYFEKENGYEHYKNGYFRPVNQRSEPKSYFFTELTLTSSQQAQCYIKLSSHNDKKNFTAPILFSKLGYLEFMDNVQQAHSPPIAFIYVYLVSLCCIALFTLVFCFRLKKQIYFYYIGYLFFQIVYAFLVLQNTPATIANLAQHFPYFSNLISESIQFIFIGFYIYFILHLLTVKTFSLKLAKALKILAIVCFGYAILWFGFSLFHFDSEVRRIASIIVRTVVLPFNLFLFFWIIYKVKHPLLKYFVVGQSLFFVGSVLSSIVYYNGLHQVPNGIFNFRHSQNIIFMAGLLGEVLCFSIALGESMFLVQKEKEKTSQKLIEQLQQNQIMESNMRKELDKQINQKTEELVQLYSEIEKQKEEQFKKSFTERLRNMEMLALRSQMNPHFIFNSLNALKSLVMQSREEDAVNYLDDFSILLRTILQNSSKNIITVEEELEILVLYLSLEKSRLGNNFSYHIQCNSREALSQYTIPPLLLQPFVENAIWHGLHPSSKPQKNLSVIFDTSKQLKIIIEDNGIGRMESGKAKKMHQPLGTNITKERLTLYNHISHTQMQLNILDLEENGVPSGTRITITYID</sequence>
<dbReference type="RefSeq" id="WP_388012137.1">
    <property type="nucleotide sequence ID" value="NZ_JBHUDT010000001.1"/>
</dbReference>
<dbReference type="GO" id="GO:0016301">
    <property type="term" value="F:kinase activity"/>
    <property type="evidence" value="ECO:0007669"/>
    <property type="project" value="UniProtKB-KW"/>
</dbReference>
<dbReference type="Proteomes" id="UP001597441">
    <property type="component" value="Unassembled WGS sequence"/>
</dbReference>
<keyword evidence="1" id="KW-0175">Coiled coil</keyword>
<dbReference type="EMBL" id="JBHULK010000001">
    <property type="protein sequence ID" value="MFD2533469.1"/>
    <property type="molecule type" value="Genomic_DNA"/>
</dbReference>
<feature type="domain" description="Signal transduction histidine kinase internal region" evidence="4">
    <location>
        <begin position="473"/>
        <end position="553"/>
    </location>
</feature>
<dbReference type="Gene3D" id="3.30.565.10">
    <property type="entry name" value="Histidine kinase-like ATPase, C-terminal domain"/>
    <property type="match status" value="1"/>
</dbReference>
<feature type="transmembrane region" description="Helical" evidence="2">
    <location>
        <begin position="184"/>
        <end position="205"/>
    </location>
</feature>
<feature type="transmembrane region" description="Helical" evidence="2">
    <location>
        <begin position="283"/>
        <end position="301"/>
    </location>
</feature>
<comment type="caution">
    <text evidence="7">The sequence shown here is derived from an EMBL/GenBank/DDBJ whole genome shotgun (WGS) entry which is preliminary data.</text>
</comment>
<dbReference type="SUPFAM" id="SSF55874">
    <property type="entry name" value="ATPase domain of HSP90 chaperone/DNA topoisomerase II/histidine kinase"/>
    <property type="match status" value="1"/>
</dbReference>
<dbReference type="InterPro" id="IPR010559">
    <property type="entry name" value="Sig_transdc_His_kin_internal"/>
</dbReference>
<evidence type="ECO:0000256" key="3">
    <source>
        <dbReference type="SAM" id="SignalP"/>
    </source>
</evidence>
<feature type="transmembrane region" description="Helical" evidence="2">
    <location>
        <begin position="212"/>
        <end position="230"/>
    </location>
</feature>
<evidence type="ECO:0000313" key="8">
    <source>
        <dbReference type="Proteomes" id="UP001597441"/>
    </source>
</evidence>
<keyword evidence="8" id="KW-1185">Reference proteome</keyword>
<feature type="transmembrane region" description="Helical" evidence="2">
    <location>
        <begin position="383"/>
        <end position="407"/>
    </location>
</feature>
<dbReference type="InterPro" id="IPR011623">
    <property type="entry name" value="7TMR_DISM_rcpt_extracell_dom1"/>
</dbReference>
<dbReference type="Pfam" id="PF07695">
    <property type="entry name" value="7TMR-DISM_7TM"/>
    <property type="match status" value="1"/>
</dbReference>